<accession>E5ADT8</accession>
<name>E5ADT8_LEPMJ</name>
<feature type="compositionally biased region" description="Polar residues" evidence="1">
    <location>
        <begin position="196"/>
        <end position="225"/>
    </location>
</feature>
<evidence type="ECO:0000313" key="2">
    <source>
        <dbReference type="EMBL" id="CBY01377.1"/>
    </source>
</evidence>
<dbReference type="GeneID" id="13286166"/>
<feature type="compositionally biased region" description="Basic and acidic residues" evidence="1">
    <location>
        <begin position="311"/>
        <end position="320"/>
    </location>
</feature>
<dbReference type="Proteomes" id="UP000002668">
    <property type="component" value="Genome"/>
</dbReference>
<keyword evidence="3" id="KW-1185">Reference proteome</keyword>
<dbReference type="InParanoid" id="E5ADT8"/>
<reference evidence="3" key="1">
    <citation type="journal article" date="2011" name="Nat. Commun.">
        <title>Effector diversification within compartments of the Leptosphaeria maculans genome affected by Repeat-Induced Point mutations.</title>
        <authorList>
            <person name="Rouxel T."/>
            <person name="Grandaubert J."/>
            <person name="Hane J.K."/>
            <person name="Hoede C."/>
            <person name="van de Wouw A.P."/>
            <person name="Couloux A."/>
            <person name="Dominguez V."/>
            <person name="Anthouard V."/>
            <person name="Bally P."/>
            <person name="Bourras S."/>
            <person name="Cozijnsen A.J."/>
            <person name="Ciuffetti L.M."/>
            <person name="Degrave A."/>
            <person name="Dilmaghani A."/>
            <person name="Duret L."/>
            <person name="Fudal I."/>
            <person name="Goodwin S.B."/>
            <person name="Gout L."/>
            <person name="Glaser N."/>
            <person name="Linglin J."/>
            <person name="Kema G.H.J."/>
            <person name="Lapalu N."/>
            <person name="Lawrence C.B."/>
            <person name="May K."/>
            <person name="Meyer M."/>
            <person name="Ollivier B."/>
            <person name="Poulain J."/>
            <person name="Schoch C.L."/>
            <person name="Simon A."/>
            <person name="Spatafora J.W."/>
            <person name="Stachowiak A."/>
            <person name="Turgeon B.G."/>
            <person name="Tyler B.M."/>
            <person name="Vincent D."/>
            <person name="Weissenbach J."/>
            <person name="Amselem J."/>
            <person name="Quesneville H."/>
            <person name="Oliver R.P."/>
            <person name="Wincker P."/>
            <person name="Balesdent M.-H."/>
            <person name="Howlett B.J."/>
        </authorList>
    </citation>
    <scope>NUCLEOTIDE SEQUENCE [LARGE SCALE GENOMIC DNA]</scope>
    <source>
        <strain evidence="3">JN3 / isolate v23.1.3 / race Av1-4-5-6-7-8</strain>
    </source>
</reference>
<dbReference type="AlphaFoldDB" id="E5ADT8"/>
<dbReference type="VEuPathDB" id="FungiDB:LEMA_P001640.1"/>
<sequence>MERYEETSQLVVNKDECQILRYMRNQETKFEETKAKLKDDSKFDKTLILSVSDGTDYTGRKDLEHWEIAANDIVHASFRSVSAGLKRLRKDIIETCDHIERIQVHGCNSGSKDPARLCQDQAVQTEKIRIPGPRVQGTQAVDNENIRRIHQDHAVQTDDIKMPDAHERGMQSIAMQKKDAQTQASRTDFVQKRDTQAQTAPFNEATISSTQTETSPHNIDTQQPSSWNSFRDKFLSSFVKQVTLTVDAAKMSLEDKLELQRQFPGVSLMPLQPEFTAEPELEPNPRFQQTSKKMAVSDRLTTTNKPPVLEIPKKSRRDSQDSVINPDLDDGIQSRLQTQTPTSGSSSSSILDYADELGLDLSGQMRQVVSLMYSGLRKRATIASYRLYRKRIGTAEDFYYALLNLYILTFRREEHDFAYTVLLRFQNTMCPENSSMPPVQLALRAFKFLPQHAPFCQWIAIVYCFLWPTRVEGPYTEFDEEYKEFDVETKAKLLYEVAYYRDPYVYGNDTGVISSWCDVHDHAHDNPEQIARCRNMREETDINEKEVGERERRRLKELYKVGFRKIDPRDASYVRSDYTGVDAVRGKKRKVEDEDERIDQNMLGEVEASGDSSTKRKRVKSSGKVGEKSVGW</sequence>
<organism evidence="2 3">
    <name type="scientific">Leptosphaeria maculans (strain JN3 / isolate v23.1.3 / race Av1-4-5-6-7-8)</name>
    <name type="common">Blackleg fungus</name>
    <name type="synonym">Phoma lingam</name>
    <dbReference type="NCBI Taxonomy" id="985895"/>
    <lineage>
        <taxon>Eukaryota</taxon>
        <taxon>Fungi</taxon>
        <taxon>Dikarya</taxon>
        <taxon>Ascomycota</taxon>
        <taxon>Pezizomycotina</taxon>
        <taxon>Dothideomycetes</taxon>
        <taxon>Pleosporomycetidae</taxon>
        <taxon>Pleosporales</taxon>
        <taxon>Pleosporineae</taxon>
        <taxon>Leptosphaeriaceae</taxon>
        <taxon>Plenodomus</taxon>
        <taxon>Plenodomus lingam/Leptosphaeria maculans species complex</taxon>
    </lineage>
</organism>
<protein>
    <submittedName>
        <fullName evidence="2">Predicted protein</fullName>
    </submittedName>
</protein>
<dbReference type="EMBL" id="FP929139">
    <property type="protein sequence ID" value="CBY01377.1"/>
    <property type="molecule type" value="Genomic_DNA"/>
</dbReference>
<evidence type="ECO:0000256" key="1">
    <source>
        <dbReference type="SAM" id="MobiDB-lite"/>
    </source>
</evidence>
<feature type="region of interest" description="Disordered" evidence="1">
    <location>
        <begin position="584"/>
        <end position="632"/>
    </location>
</feature>
<dbReference type="eggNOG" id="ENOG502RQPE">
    <property type="taxonomic scope" value="Eukaryota"/>
</dbReference>
<proteinExistence type="predicted"/>
<dbReference type="OrthoDB" id="3674086at2759"/>
<dbReference type="HOGENOM" id="CLU_432820_0_0_1"/>
<gene>
    <name evidence="2" type="ORF">LEMA_P001640.1</name>
</gene>
<feature type="region of interest" description="Disordered" evidence="1">
    <location>
        <begin position="176"/>
        <end position="225"/>
    </location>
</feature>
<evidence type="ECO:0000313" key="3">
    <source>
        <dbReference type="Proteomes" id="UP000002668"/>
    </source>
</evidence>
<feature type="region of interest" description="Disordered" evidence="1">
    <location>
        <begin position="277"/>
        <end position="349"/>
    </location>
</feature>
<dbReference type="RefSeq" id="XP_003844856.1">
    <property type="nucleotide sequence ID" value="XM_003844808.1"/>
</dbReference>